<sequence length="341" mass="38426">MKKLLLALSLASTFAPLSVSADDFVPAQVINKNYDQLTNTSPRASRLEGINLSSYVVDENGLVSDIEIVATAGQKKYQREVIDYVSKLNYKSARLNGGAISSAKTITVSSQNVHSSFSNDQASPGFFNDYEKASQLIDDKRYDEAKTYITELENEHTKNTIEIVLLAWLKSQHSYFVQDWQSFDEHIYEAFLFRDNLPDQIKKRVIKNALQWFISKQDYVRAYDAIEALGDIESITFSEQNKAQLLAQVNDIYKNSGDINQQILLESEQAVLPLLSKSEVELKTEKPLSKVQLRCENKVVDYDTSAIDKIVISKNDVRCGLLLKSAQAQTVIIKQSGESFL</sequence>
<evidence type="ECO:0008006" key="6">
    <source>
        <dbReference type="Google" id="ProtNLM"/>
    </source>
</evidence>
<evidence type="ECO:0000313" key="4">
    <source>
        <dbReference type="Proteomes" id="UP000238288"/>
    </source>
</evidence>
<organism evidence="3 4">
    <name type="scientific">Pseudoalteromonas carrageenovora IAM 12662</name>
    <dbReference type="NCBI Taxonomy" id="1314868"/>
    <lineage>
        <taxon>Bacteria</taxon>
        <taxon>Pseudomonadati</taxon>
        <taxon>Pseudomonadota</taxon>
        <taxon>Gammaproteobacteria</taxon>
        <taxon>Alteromonadales</taxon>
        <taxon>Pseudoalteromonadaceae</taxon>
        <taxon>Pseudoalteromonas</taxon>
    </lineage>
</organism>
<feature type="signal peptide" evidence="1">
    <location>
        <begin position="1"/>
        <end position="21"/>
    </location>
</feature>
<accession>A0A2K4X8U5</accession>
<evidence type="ECO:0000313" key="3">
    <source>
        <dbReference type="EMBL" id="SOU40745.1"/>
    </source>
</evidence>
<evidence type="ECO:0000256" key="1">
    <source>
        <dbReference type="SAM" id="SignalP"/>
    </source>
</evidence>
<evidence type="ECO:0000313" key="2">
    <source>
        <dbReference type="EMBL" id="MBE0383079.1"/>
    </source>
</evidence>
<dbReference type="Proteomes" id="UP000238288">
    <property type="component" value="Chromosome PCAR9a"/>
</dbReference>
<dbReference type="AlphaFoldDB" id="A0A2K4X8U5"/>
<protein>
    <recommendedName>
        <fullName evidence="6">Energy transducer TonB</fullName>
    </recommendedName>
</protein>
<dbReference type="Proteomes" id="UP000615003">
    <property type="component" value="Unassembled WGS sequence"/>
</dbReference>
<dbReference type="Gene3D" id="3.30.1150.10">
    <property type="match status" value="1"/>
</dbReference>
<gene>
    <name evidence="3" type="ORF">PCAR9_A21198</name>
    <name evidence="2" type="ORF">PCARR_a1371</name>
</gene>
<reference evidence="2 5" key="1">
    <citation type="submission" date="2015-06" db="EMBL/GenBank/DDBJ databases">
        <title>Genome sequence of Pseudoalteromonas carrageenovora.</title>
        <authorList>
            <person name="Xie B.-B."/>
            <person name="Rong J.-C."/>
            <person name="Qin Q.-L."/>
            <person name="Zhang Y.-Z."/>
        </authorList>
    </citation>
    <scope>NUCLEOTIDE SEQUENCE [LARGE SCALE GENOMIC DNA]</scope>
    <source>
        <strain evidence="2 5">IAM 12662</strain>
    </source>
</reference>
<keyword evidence="1" id="KW-0732">Signal</keyword>
<dbReference type="SUPFAM" id="SSF74653">
    <property type="entry name" value="TolA/TonB C-terminal domain"/>
    <property type="match status" value="1"/>
</dbReference>
<reference evidence="3 4" key="2">
    <citation type="submission" date="2017-11" db="EMBL/GenBank/DDBJ databases">
        <authorList>
            <person name="Han C.G."/>
        </authorList>
    </citation>
    <scope>NUCLEOTIDE SEQUENCE [LARGE SCALE GENOMIC DNA]</scope>
    <source>
        <strain evidence="4">ATCC 43555</strain>
        <strain evidence="3">ATCC43555</strain>
    </source>
</reference>
<keyword evidence="5" id="KW-1185">Reference proteome</keyword>
<dbReference type="RefSeq" id="WP_104642547.1">
    <property type="nucleotide sequence ID" value="NZ_AQGW01000020.1"/>
</dbReference>
<dbReference type="GeneID" id="93663404"/>
<evidence type="ECO:0000313" key="5">
    <source>
        <dbReference type="Proteomes" id="UP000615003"/>
    </source>
</evidence>
<proteinExistence type="predicted"/>
<dbReference type="EMBL" id="AQGW01000020">
    <property type="protein sequence ID" value="MBE0383079.1"/>
    <property type="molecule type" value="Genomic_DNA"/>
</dbReference>
<feature type="chain" id="PRO_5014454567" description="Energy transducer TonB" evidence="1">
    <location>
        <begin position="22"/>
        <end position="341"/>
    </location>
</feature>
<dbReference type="OrthoDB" id="6388559at2"/>
<dbReference type="EMBL" id="LT965928">
    <property type="protein sequence ID" value="SOU40745.1"/>
    <property type="molecule type" value="Genomic_DNA"/>
</dbReference>
<name>A0A2K4X8U5_PSEVC</name>